<feature type="region of interest" description="Disordered" evidence="1">
    <location>
        <begin position="115"/>
        <end position="140"/>
    </location>
</feature>
<sequence length="163" mass="17550">MNARVNGHTSADLLERVDSDIVACRPVAVTILIGTNDLGDGVPVQDYRGYLGAIVDRVKTKTSARIVLLSLPPRGEDLDADINHRLAAYNAVIKETAERAKVDYLPVHERMADHLRKRGARARRTTSASGAPSPRRPSTICSDAAGTRWLAATTSNCSSTTSI</sequence>
<feature type="domain" description="SGNH hydrolase-type esterase" evidence="2">
    <location>
        <begin position="3"/>
        <end position="116"/>
    </location>
</feature>
<dbReference type="EMBL" id="BMQQ01000001">
    <property type="protein sequence ID" value="GGT17013.1"/>
    <property type="molecule type" value="Genomic_DNA"/>
</dbReference>
<dbReference type="Gene3D" id="3.40.50.1110">
    <property type="entry name" value="SGNH hydrolase"/>
    <property type="match status" value="1"/>
</dbReference>
<evidence type="ECO:0000313" key="3">
    <source>
        <dbReference type="EMBL" id="GGT17013.1"/>
    </source>
</evidence>
<organism evidence="3 4">
    <name type="scientific">Streptomyces purpureus</name>
    <dbReference type="NCBI Taxonomy" id="1951"/>
    <lineage>
        <taxon>Bacteria</taxon>
        <taxon>Bacillati</taxon>
        <taxon>Actinomycetota</taxon>
        <taxon>Actinomycetes</taxon>
        <taxon>Kitasatosporales</taxon>
        <taxon>Streptomycetaceae</taxon>
        <taxon>Streptomyces</taxon>
    </lineage>
</organism>
<protein>
    <recommendedName>
        <fullName evidence="2">SGNH hydrolase-type esterase domain-containing protein</fullName>
    </recommendedName>
</protein>
<evidence type="ECO:0000313" key="4">
    <source>
        <dbReference type="Proteomes" id="UP000619486"/>
    </source>
</evidence>
<evidence type="ECO:0000259" key="2">
    <source>
        <dbReference type="Pfam" id="PF13472"/>
    </source>
</evidence>
<feature type="compositionally biased region" description="Low complexity" evidence="1">
    <location>
        <begin position="125"/>
        <end position="138"/>
    </location>
</feature>
<dbReference type="Pfam" id="PF13472">
    <property type="entry name" value="Lipase_GDSL_2"/>
    <property type="match status" value="1"/>
</dbReference>
<dbReference type="InterPro" id="IPR013830">
    <property type="entry name" value="SGNH_hydro"/>
</dbReference>
<keyword evidence="4" id="KW-1185">Reference proteome</keyword>
<reference evidence="3" key="1">
    <citation type="journal article" date="2014" name="Int. J. Syst. Evol. Microbiol.">
        <title>Complete genome sequence of Corynebacterium casei LMG S-19264T (=DSM 44701T), isolated from a smear-ripened cheese.</title>
        <authorList>
            <consortium name="US DOE Joint Genome Institute (JGI-PGF)"/>
            <person name="Walter F."/>
            <person name="Albersmeier A."/>
            <person name="Kalinowski J."/>
            <person name="Ruckert C."/>
        </authorList>
    </citation>
    <scope>NUCLEOTIDE SEQUENCE</scope>
    <source>
        <strain evidence="3">JCM 3172</strain>
    </source>
</reference>
<gene>
    <name evidence="3" type="ORF">GCM10014713_07460</name>
</gene>
<accession>A0A918GYK1</accession>
<dbReference type="SUPFAM" id="SSF52266">
    <property type="entry name" value="SGNH hydrolase"/>
    <property type="match status" value="1"/>
</dbReference>
<reference evidence="3" key="2">
    <citation type="submission" date="2020-09" db="EMBL/GenBank/DDBJ databases">
        <authorList>
            <person name="Sun Q."/>
            <person name="Ohkuma M."/>
        </authorList>
    </citation>
    <scope>NUCLEOTIDE SEQUENCE</scope>
    <source>
        <strain evidence="3">JCM 3172</strain>
    </source>
</reference>
<dbReference type="PANTHER" id="PTHR30383">
    <property type="entry name" value="THIOESTERASE 1/PROTEASE 1/LYSOPHOSPHOLIPASE L1"/>
    <property type="match status" value="1"/>
</dbReference>
<dbReference type="InterPro" id="IPR036514">
    <property type="entry name" value="SGNH_hydro_sf"/>
</dbReference>
<dbReference type="Proteomes" id="UP000619486">
    <property type="component" value="Unassembled WGS sequence"/>
</dbReference>
<dbReference type="GO" id="GO:0004622">
    <property type="term" value="F:phosphatidylcholine lysophospholipase activity"/>
    <property type="evidence" value="ECO:0007669"/>
    <property type="project" value="TreeGrafter"/>
</dbReference>
<name>A0A918GYK1_9ACTN</name>
<dbReference type="AlphaFoldDB" id="A0A918GYK1"/>
<feature type="compositionally biased region" description="Basic residues" evidence="1">
    <location>
        <begin position="115"/>
        <end position="124"/>
    </location>
</feature>
<proteinExistence type="predicted"/>
<evidence type="ECO:0000256" key="1">
    <source>
        <dbReference type="SAM" id="MobiDB-lite"/>
    </source>
</evidence>
<dbReference type="InterPro" id="IPR051532">
    <property type="entry name" value="Ester_Hydrolysis_Enzymes"/>
</dbReference>
<dbReference type="PANTHER" id="PTHR30383:SF5">
    <property type="entry name" value="SGNH HYDROLASE-TYPE ESTERASE DOMAIN-CONTAINING PROTEIN"/>
    <property type="match status" value="1"/>
</dbReference>
<comment type="caution">
    <text evidence="3">The sequence shown here is derived from an EMBL/GenBank/DDBJ whole genome shotgun (WGS) entry which is preliminary data.</text>
</comment>